<evidence type="ECO:0000313" key="3">
    <source>
        <dbReference type="Proteomes" id="UP001210261"/>
    </source>
</evidence>
<name>A0ABT4VEW0_9HELI</name>
<evidence type="ECO:0000256" key="1">
    <source>
        <dbReference type="SAM" id="Phobius"/>
    </source>
</evidence>
<organism evidence="2 3">
    <name type="scientific">Helicobacter ibis</name>
    <dbReference type="NCBI Taxonomy" id="2962633"/>
    <lineage>
        <taxon>Bacteria</taxon>
        <taxon>Pseudomonadati</taxon>
        <taxon>Campylobacterota</taxon>
        <taxon>Epsilonproteobacteria</taxon>
        <taxon>Campylobacterales</taxon>
        <taxon>Helicobacteraceae</taxon>
        <taxon>Helicobacter</taxon>
    </lineage>
</organism>
<gene>
    <name evidence="2" type="ORF">PF021_02680</name>
</gene>
<keyword evidence="1" id="KW-0472">Membrane</keyword>
<feature type="transmembrane region" description="Helical" evidence="1">
    <location>
        <begin position="12"/>
        <end position="33"/>
    </location>
</feature>
<proteinExistence type="predicted"/>
<keyword evidence="3" id="KW-1185">Reference proteome</keyword>
<protein>
    <submittedName>
        <fullName evidence="2">Uncharacterized protein</fullName>
    </submittedName>
</protein>
<dbReference type="EMBL" id="JAQHXR010000001">
    <property type="protein sequence ID" value="MDA3968576.1"/>
    <property type="molecule type" value="Genomic_DNA"/>
</dbReference>
<dbReference type="RefSeq" id="WP_271020860.1">
    <property type="nucleotide sequence ID" value="NZ_JAQHXR010000001.1"/>
</dbReference>
<reference evidence="2 3" key="1">
    <citation type="submission" date="2023-01" db="EMBL/GenBank/DDBJ databases">
        <title>Description of Helicobacter ibis sp. nov. isolated from faecal droppings of black-faced ibis (Theristicus melanopis).</title>
        <authorList>
            <person name="Lopez-Cantillo M."/>
            <person name="Vidal-Veuthey B."/>
            <person name="Mella A."/>
            <person name="De La Haba R."/>
            <person name="Collado L."/>
        </authorList>
    </citation>
    <scope>NUCLEOTIDE SEQUENCE [LARGE SCALE GENOMIC DNA]</scope>
    <source>
        <strain evidence="2 3">A82</strain>
    </source>
</reference>
<keyword evidence="1" id="KW-1133">Transmembrane helix</keyword>
<accession>A0ABT4VEW0</accession>
<keyword evidence="1" id="KW-0812">Transmembrane</keyword>
<dbReference type="Proteomes" id="UP001210261">
    <property type="component" value="Unassembled WGS sequence"/>
</dbReference>
<comment type="caution">
    <text evidence="2">The sequence shown here is derived from an EMBL/GenBank/DDBJ whole genome shotgun (WGS) entry which is preliminary data.</text>
</comment>
<sequence>MIWKDGYDIGTIISAIVTLLVILLSIRFVLYLANRKRPKIQKPDWLDDDRFTMDRKKRR</sequence>
<evidence type="ECO:0000313" key="2">
    <source>
        <dbReference type="EMBL" id="MDA3968576.1"/>
    </source>
</evidence>